<name>M3HWF4_LEPBO</name>
<evidence type="ECO:0000313" key="2">
    <source>
        <dbReference type="EMBL" id="EMG01925.1"/>
    </source>
</evidence>
<dbReference type="BioCyc" id="LBOR1193007:G11KN-504-MONOMER"/>
<dbReference type="AlphaFoldDB" id="M3HWF4"/>
<dbReference type="InterPro" id="IPR019734">
    <property type="entry name" value="TPR_rpt"/>
</dbReference>
<evidence type="ECO:0000313" key="3">
    <source>
        <dbReference type="Proteomes" id="UP000011783"/>
    </source>
</evidence>
<gene>
    <name evidence="2" type="ORF">LEP1GSC123_0390</name>
</gene>
<reference evidence="2 3" key="1">
    <citation type="submission" date="2013-01" db="EMBL/GenBank/DDBJ databases">
        <authorList>
            <person name="Harkins D.M."/>
            <person name="Durkin A.S."/>
            <person name="Brinkac L.M."/>
            <person name="Haft D.H."/>
            <person name="Selengut J.D."/>
            <person name="Sanka R."/>
            <person name="DePew J."/>
            <person name="Purushe J."/>
            <person name="Picardeau M."/>
            <person name="Werts C."/>
            <person name="Goarant C."/>
            <person name="Vinetz J.M."/>
            <person name="Sutton G.G."/>
            <person name="Nierman W.C."/>
            <person name="Fouts D.E."/>
        </authorList>
    </citation>
    <scope>NUCLEOTIDE SEQUENCE [LARGE SCALE GENOMIC DNA]</scope>
    <source>
        <strain evidence="2 3">200701203</strain>
    </source>
</reference>
<evidence type="ECO:0000256" key="1">
    <source>
        <dbReference type="PROSITE-ProRule" id="PRU00339"/>
    </source>
</evidence>
<dbReference type="EMBL" id="AKWO02000010">
    <property type="protein sequence ID" value="EMG01925.1"/>
    <property type="molecule type" value="Genomic_DNA"/>
</dbReference>
<feature type="repeat" description="TPR" evidence="1">
    <location>
        <begin position="86"/>
        <end position="119"/>
    </location>
</feature>
<accession>M3HWF4</accession>
<sequence>MKPLVFFNVPMFKKMGRILPNRLAGRLLSTWFFFVLCTGYSTLYGNSTFSYSELLKQAREELNHLRYDKALQKLQIADSLGNKRTGAYYEIEGRAWIGKGDLTTAMESFEKSIALDPENFSLMDEISAGYEELKKPTKAYQFARLSLFKNPENPPLRYKILILSSKLGNLGYYDETLNWIHKNNPYKEDLSAIEAEVNASYEFGRIEETISKCRKFLLYFPDNPFLHRTLLLSLKKKKSSNLERFLLDRAAIFRNEPIFAYEAALEFLQNRKFNDSLAMSRRAFYLSLKKSGNCEKEILYPLHRIYRQQGSVTDVQAIEILQEIVERERKINPEFLDAKLKQTGYNRELLLFSLFYLQRNPTQDSNLKAEEWKSHFAKIRKQKEEEDLSQIISPFAYDSEESSFLSER</sequence>
<protein>
    <submittedName>
        <fullName evidence="2">Uncharacterized protein</fullName>
    </submittedName>
</protein>
<dbReference type="PROSITE" id="PS50005">
    <property type="entry name" value="TPR"/>
    <property type="match status" value="1"/>
</dbReference>
<comment type="caution">
    <text evidence="2">The sequence shown here is derived from an EMBL/GenBank/DDBJ whole genome shotgun (WGS) entry which is preliminary data.</text>
</comment>
<keyword evidence="1" id="KW-0802">TPR repeat</keyword>
<proteinExistence type="predicted"/>
<organism evidence="2 3">
    <name type="scientific">Leptospira borgpetersenii str. 200701203</name>
    <dbReference type="NCBI Taxonomy" id="1193007"/>
    <lineage>
        <taxon>Bacteria</taxon>
        <taxon>Pseudomonadati</taxon>
        <taxon>Spirochaetota</taxon>
        <taxon>Spirochaetia</taxon>
        <taxon>Leptospirales</taxon>
        <taxon>Leptospiraceae</taxon>
        <taxon>Leptospira</taxon>
    </lineage>
</organism>
<dbReference type="Gene3D" id="1.25.40.10">
    <property type="entry name" value="Tetratricopeptide repeat domain"/>
    <property type="match status" value="1"/>
</dbReference>
<dbReference type="InterPro" id="IPR011990">
    <property type="entry name" value="TPR-like_helical_dom_sf"/>
</dbReference>
<dbReference type="SUPFAM" id="SSF48452">
    <property type="entry name" value="TPR-like"/>
    <property type="match status" value="1"/>
</dbReference>
<dbReference type="Proteomes" id="UP000011783">
    <property type="component" value="Unassembled WGS sequence"/>
</dbReference>